<dbReference type="HOGENOM" id="CLU_001570_14_0_1"/>
<dbReference type="InterPro" id="IPR002401">
    <property type="entry name" value="Cyt_P450_E_grp-I"/>
</dbReference>
<reference evidence="7 8" key="1">
    <citation type="journal article" date="2012" name="PLoS Pathog.">
        <title>Diverse lifestyles and strategies of plant pathogenesis encoded in the genomes of eighteen Dothideomycetes fungi.</title>
        <authorList>
            <person name="Ohm R.A."/>
            <person name="Feau N."/>
            <person name="Henrissat B."/>
            <person name="Schoch C.L."/>
            <person name="Horwitz B.A."/>
            <person name="Barry K.W."/>
            <person name="Condon B.J."/>
            <person name="Copeland A.C."/>
            <person name="Dhillon B."/>
            <person name="Glaser F."/>
            <person name="Hesse C.N."/>
            <person name="Kosti I."/>
            <person name="LaButti K."/>
            <person name="Lindquist E.A."/>
            <person name="Lucas S."/>
            <person name="Salamov A.A."/>
            <person name="Bradshaw R.E."/>
            <person name="Ciuffetti L."/>
            <person name="Hamelin R.C."/>
            <person name="Kema G.H.J."/>
            <person name="Lawrence C."/>
            <person name="Scott J.A."/>
            <person name="Spatafora J.W."/>
            <person name="Turgeon B.G."/>
            <person name="de Wit P.J.G.M."/>
            <person name="Zhong S."/>
            <person name="Goodwin S.B."/>
            <person name="Grigoriev I.V."/>
        </authorList>
    </citation>
    <scope>NUCLEOTIDE SEQUENCE [LARGE SCALE GENOMIC DNA]</scope>
    <source>
        <strain evidence="8">28A</strain>
    </source>
</reference>
<dbReference type="AlphaFoldDB" id="R0KD79"/>
<sequence length="516" mass="58147">MAILSDILTLDLRSIIVLYLPISLAIYIAIWSAYTLTLHPLSEVPGPLWPCISRTWLMYHHHAGDIDTATRTLHARYGPIVRIAPDEVTVADPSAIPLIYRVQKPLQKTDWYVPWRPRGLSSQPDLFTQTNEQAHAAYRRIVGGVYSFSSISKNEAALDETLELFMERLGGFADRSEAFDFGLWLEMYSFDNIGVAFFGQAFGFVRDSIDYNGYIHAVHLAMPFLNLLTVTPYYARPLLLLVTVCIPKLLKAVLAVENIKKTAIEETKMATERRRDATGKRPDVVSQLLAIVQEKGEKVNYSHKEIASDMWVGIMAGADSTSINMRSIMYFLMKHPEKLQKARAEVDAAFENGLLWSPVQYSQASTLPYLTAVVKEAERFFPAFSVSMPRYAPSEGLRLCGKYIPAGYTAGVNPAVVQHDIGVFGADALEFEPERWLESEERTRAMDKAILAWGAGTRTCVGKPLALTQIYKVTAETLRRFDFEMAHDRPWKICNCGFNVQTDVVCRFKKRDLILA</sequence>
<keyword evidence="8" id="KW-1185">Reference proteome</keyword>
<dbReference type="Gene3D" id="1.10.630.10">
    <property type="entry name" value="Cytochrome P450"/>
    <property type="match status" value="1"/>
</dbReference>
<evidence type="ECO:0000313" key="7">
    <source>
        <dbReference type="EMBL" id="EOA86117.1"/>
    </source>
</evidence>
<keyword evidence="6" id="KW-1133">Transmembrane helix</keyword>
<dbReference type="PRINTS" id="PR00385">
    <property type="entry name" value="P450"/>
</dbReference>
<organism evidence="7 8">
    <name type="scientific">Exserohilum turcicum (strain 28A)</name>
    <name type="common">Northern leaf blight fungus</name>
    <name type="synonym">Setosphaeria turcica</name>
    <dbReference type="NCBI Taxonomy" id="671987"/>
    <lineage>
        <taxon>Eukaryota</taxon>
        <taxon>Fungi</taxon>
        <taxon>Dikarya</taxon>
        <taxon>Ascomycota</taxon>
        <taxon>Pezizomycotina</taxon>
        <taxon>Dothideomycetes</taxon>
        <taxon>Pleosporomycetidae</taxon>
        <taxon>Pleosporales</taxon>
        <taxon>Pleosporineae</taxon>
        <taxon>Pleosporaceae</taxon>
        <taxon>Exserohilum</taxon>
    </lineage>
</organism>
<accession>R0KD79</accession>
<keyword evidence="3 4" id="KW-0408">Iron</keyword>
<evidence type="ECO:0000256" key="3">
    <source>
        <dbReference type="ARBA" id="ARBA00023004"/>
    </source>
</evidence>
<evidence type="ECO:0000256" key="5">
    <source>
        <dbReference type="RuleBase" id="RU000461"/>
    </source>
</evidence>
<dbReference type="GeneID" id="19395411"/>
<keyword evidence="2 4" id="KW-0479">Metal-binding</keyword>
<protein>
    <recommendedName>
        <fullName evidence="9">Cytochrome P450</fullName>
    </recommendedName>
</protein>
<evidence type="ECO:0008006" key="9">
    <source>
        <dbReference type="Google" id="ProtNLM"/>
    </source>
</evidence>
<dbReference type="InterPro" id="IPR050121">
    <property type="entry name" value="Cytochrome_P450_monoxygenase"/>
</dbReference>
<dbReference type="Pfam" id="PF00067">
    <property type="entry name" value="p450"/>
    <property type="match status" value="1"/>
</dbReference>
<comment type="cofactor">
    <cofactor evidence="1 4">
        <name>heme</name>
        <dbReference type="ChEBI" id="CHEBI:30413"/>
    </cofactor>
</comment>
<evidence type="ECO:0000256" key="4">
    <source>
        <dbReference type="PIRSR" id="PIRSR602401-1"/>
    </source>
</evidence>
<dbReference type="PANTHER" id="PTHR24305:SF229">
    <property type="entry name" value="P450, PUTATIVE (EUROFUNG)-RELATED"/>
    <property type="match status" value="1"/>
</dbReference>
<dbReference type="GO" id="GO:0004497">
    <property type="term" value="F:monooxygenase activity"/>
    <property type="evidence" value="ECO:0007669"/>
    <property type="project" value="UniProtKB-KW"/>
</dbReference>
<dbReference type="InterPro" id="IPR036396">
    <property type="entry name" value="Cyt_P450_sf"/>
</dbReference>
<dbReference type="RefSeq" id="XP_008026136.1">
    <property type="nucleotide sequence ID" value="XM_008027945.1"/>
</dbReference>
<evidence type="ECO:0000256" key="6">
    <source>
        <dbReference type="SAM" id="Phobius"/>
    </source>
</evidence>
<dbReference type="SUPFAM" id="SSF48264">
    <property type="entry name" value="Cytochrome P450"/>
    <property type="match status" value="1"/>
</dbReference>
<proteinExistence type="inferred from homology"/>
<dbReference type="InterPro" id="IPR001128">
    <property type="entry name" value="Cyt_P450"/>
</dbReference>
<dbReference type="PROSITE" id="PS00086">
    <property type="entry name" value="CYTOCHROME_P450"/>
    <property type="match status" value="1"/>
</dbReference>
<dbReference type="PRINTS" id="PR00463">
    <property type="entry name" value="EP450I"/>
</dbReference>
<dbReference type="InterPro" id="IPR017972">
    <property type="entry name" value="Cyt_P450_CS"/>
</dbReference>
<name>R0KD79_EXST2</name>
<dbReference type="EMBL" id="KB908604">
    <property type="protein sequence ID" value="EOA86117.1"/>
    <property type="molecule type" value="Genomic_DNA"/>
</dbReference>
<evidence type="ECO:0000256" key="1">
    <source>
        <dbReference type="ARBA" id="ARBA00001971"/>
    </source>
</evidence>
<keyword evidence="6" id="KW-0472">Membrane</keyword>
<dbReference type="STRING" id="671987.R0KD79"/>
<dbReference type="CDD" id="cd11060">
    <property type="entry name" value="CYP57A1-like"/>
    <property type="match status" value="1"/>
</dbReference>
<keyword evidence="5" id="KW-0503">Monooxygenase</keyword>
<feature type="binding site" description="axial binding residue" evidence="4">
    <location>
        <position position="460"/>
    </location>
    <ligand>
        <name>heme</name>
        <dbReference type="ChEBI" id="CHEBI:30413"/>
    </ligand>
    <ligandPart>
        <name>Fe</name>
        <dbReference type="ChEBI" id="CHEBI:18248"/>
    </ligandPart>
</feature>
<evidence type="ECO:0000256" key="2">
    <source>
        <dbReference type="ARBA" id="ARBA00022723"/>
    </source>
</evidence>
<keyword evidence="5" id="KW-0560">Oxidoreductase</keyword>
<dbReference type="GO" id="GO:0005506">
    <property type="term" value="F:iron ion binding"/>
    <property type="evidence" value="ECO:0007669"/>
    <property type="project" value="InterPro"/>
</dbReference>
<comment type="similarity">
    <text evidence="5">Belongs to the cytochrome P450 family.</text>
</comment>
<dbReference type="OrthoDB" id="3934656at2759"/>
<feature type="transmembrane region" description="Helical" evidence="6">
    <location>
        <begin position="12"/>
        <end position="34"/>
    </location>
</feature>
<reference evidence="7 8" key="2">
    <citation type="journal article" date="2013" name="PLoS Genet.">
        <title>Comparative genome structure, secondary metabolite, and effector coding capacity across Cochliobolus pathogens.</title>
        <authorList>
            <person name="Condon B.J."/>
            <person name="Leng Y."/>
            <person name="Wu D."/>
            <person name="Bushley K.E."/>
            <person name="Ohm R.A."/>
            <person name="Otillar R."/>
            <person name="Martin J."/>
            <person name="Schackwitz W."/>
            <person name="Grimwood J."/>
            <person name="MohdZainudin N."/>
            <person name="Xue C."/>
            <person name="Wang R."/>
            <person name="Manning V.A."/>
            <person name="Dhillon B."/>
            <person name="Tu Z.J."/>
            <person name="Steffenson B.J."/>
            <person name="Salamov A."/>
            <person name="Sun H."/>
            <person name="Lowry S."/>
            <person name="LaButti K."/>
            <person name="Han J."/>
            <person name="Copeland A."/>
            <person name="Lindquist E."/>
            <person name="Barry K."/>
            <person name="Schmutz J."/>
            <person name="Baker S.E."/>
            <person name="Ciuffetti L.M."/>
            <person name="Grigoriev I.V."/>
            <person name="Zhong S."/>
            <person name="Turgeon B.G."/>
        </authorList>
    </citation>
    <scope>NUCLEOTIDE SEQUENCE [LARGE SCALE GENOMIC DNA]</scope>
    <source>
        <strain evidence="8">28A</strain>
    </source>
</reference>
<dbReference type="GO" id="GO:0020037">
    <property type="term" value="F:heme binding"/>
    <property type="evidence" value="ECO:0007669"/>
    <property type="project" value="InterPro"/>
</dbReference>
<keyword evidence="6" id="KW-0812">Transmembrane</keyword>
<dbReference type="PANTHER" id="PTHR24305">
    <property type="entry name" value="CYTOCHROME P450"/>
    <property type="match status" value="1"/>
</dbReference>
<dbReference type="GO" id="GO:0016705">
    <property type="term" value="F:oxidoreductase activity, acting on paired donors, with incorporation or reduction of molecular oxygen"/>
    <property type="evidence" value="ECO:0007669"/>
    <property type="project" value="InterPro"/>
</dbReference>
<dbReference type="eggNOG" id="KOG0158">
    <property type="taxonomic scope" value="Eukaryota"/>
</dbReference>
<dbReference type="Proteomes" id="UP000016935">
    <property type="component" value="Unassembled WGS sequence"/>
</dbReference>
<gene>
    <name evidence="7" type="ORF">SETTUDRAFT_110264</name>
</gene>
<evidence type="ECO:0000313" key="8">
    <source>
        <dbReference type="Proteomes" id="UP000016935"/>
    </source>
</evidence>
<keyword evidence="4 5" id="KW-0349">Heme</keyword>